<dbReference type="Gene3D" id="2.60.120.10">
    <property type="entry name" value="Jelly Rolls"/>
    <property type="match status" value="1"/>
</dbReference>
<dbReference type="Pfam" id="PF06172">
    <property type="entry name" value="Cupin_5"/>
    <property type="match status" value="1"/>
</dbReference>
<dbReference type="SUPFAM" id="SSF51182">
    <property type="entry name" value="RmlC-like cupins"/>
    <property type="match status" value="1"/>
</dbReference>
<dbReference type="RefSeq" id="WP_344033414.1">
    <property type="nucleotide sequence ID" value="NZ_BAAAOB010000005.1"/>
</dbReference>
<name>A0ABN2LVN7_9MICO</name>
<sequence length="164" mass="17598">MSGSEVAGAAVPDPGIPAEAARWVAALGLEPLPHEGGLFRQAHLDAHSTAIYFLLAGDDFSALHSLESVEIYHWYAGSPLRLLLLHPDGRAEEQLVGADPETGLLPQFAVPAGVMQGSSSTGDWTLVGTTMAPGFDWEGFRLGDRAELSERYPEFSNRIAELTR</sequence>
<dbReference type="EMBL" id="BAAAOB010000005">
    <property type="protein sequence ID" value="GAA1798484.1"/>
    <property type="molecule type" value="Genomic_DNA"/>
</dbReference>
<proteinExistence type="predicted"/>
<feature type="domain" description="DUF985" evidence="1">
    <location>
        <begin position="22"/>
        <end position="142"/>
    </location>
</feature>
<keyword evidence="3" id="KW-1185">Reference proteome</keyword>
<dbReference type="CDD" id="cd06121">
    <property type="entry name" value="cupin_YML079wp"/>
    <property type="match status" value="1"/>
</dbReference>
<protein>
    <recommendedName>
        <fullName evidence="1">DUF985 domain-containing protein</fullName>
    </recommendedName>
</protein>
<dbReference type="InterPro" id="IPR039935">
    <property type="entry name" value="YML079W-like"/>
</dbReference>
<gene>
    <name evidence="2" type="ORF">GCM10009768_29470</name>
</gene>
<accession>A0ABN2LVN7</accession>
<evidence type="ECO:0000259" key="1">
    <source>
        <dbReference type="Pfam" id="PF06172"/>
    </source>
</evidence>
<reference evidence="2 3" key="1">
    <citation type="journal article" date="2019" name="Int. J. Syst. Evol. Microbiol.">
        <title>The Global Catalogue of Microorganisms (GCM) 10K type strain sequencing project: providing services to taxonomists for standard genome sequencing and annotation.</title>
        <authorList>
            <consortium name="The Broad Institute Genomics Platform"/>
            <consortium name="The Broad Institute Genome Sequencing Center for Infectious Disease"/>
            <person name="Wu L."/>
            <person name="Ma J."/>
        </authorList>
    </citation>
    <scope>NUCLEOTIDE SEQUENCE [LARGE SCALE GENOMIC DNA]</scope>
    <source>
        <strain evidence="2 3">JCM 14736</strain>
    </source>
</reference>
<dbReference type="Proteomes" id="UP001500851">
    <property type="component" value="Unassembled WGS sequence"/>
</dbReference>
<organism evidence="2 3">
    <name type="scientific">Leucobacter iarius</name>
    <dbReference type="NCBI Taxonomy" id="333963"/>
    <lineage>
        <taxon>Bacteria</taxon>
        <taxon>Bacillati</taxon>
        <taxon>Actinomycetota</taxon>
        <taxon>Actinomycetes</taxon>
        <taxon>Micrococcales</taxon>
        <taxon>Microbacteriaceae</taxon>
        <taxon>Leucobacter</taxon>
    </lineage>
</organism>
<dbReference type="InterPro" id="IPR009327">
    <property type="entry name" value="Cupin_DUF985"/>
</dbReference>
<dbReference type="InterPro" id="IPR011051">
    <property type="entry name" value="RmlC_Cupin_sf"/>
</dbReference>
<dbReference type="PANTHER" id="PTHR33387">
    <property type="entry name" value="RMLC-LIKE JELLY ROLL FOLD PROTEIN"/>
    <property type="match status" value="1"/>
</dbReference>
<evidence type="ECO:0000313" key="2">
    <source>
        <dbReference type="EMBL" id="GAA1798484.1"/>
    </source>
</evidence>
<dbReference type="PANTHER" id="PTHR33387:SF3">
    <property type="entry name" value="DUF985 DOMAIN-CONTAINING PROTEIN"/>
    <property type="match status" value="1"/>
</dbReference>
<comment type="caution">
    <text evidence="2">The sequence shown here is derived from an EMBL/GenBank/DDBJ whole genome shotgun (WGS) entry which is preliminary data.</text>
</comment>
<dbReference type="InterPro" id="IPR014710">
    <property type="entry name" value="RmlC-like_jellyroll"/>
</dbReference>
<evidence type="ECO:0000313" key="3">
    <source>
        <dbReference type="Proteomes" id="UP001500851"/>
    </source>
</evidence>